<dbReference type="GO" id="GO:0022857">
    <property type="term" value="F:transmembrane transporter activity"/>
    <property type="evidence" value="ECO:0007669"/>
    <property type="project" value="InterPro"/>
</dbReference>
<protein>
    <submittedName>
        <fullName evidence="5">Major Facilitator Superfamily protein</fullName>
    </submittedName>
</protein>
<dbReference type="AlphaFoldDB" id="A0A1S9RTE3"/>
<feature type="transmembrane region" description="Helical" evidence="3">
    <location>
        <begin position="389"/>
        <end position="412"/>
    </location>
</feature>
<gene>
    <name evidence="5" type="ORF">PEBR_13283</name>
</gene>
<feature type="transmembrane region" description="Helical" evidence="3">
    <location>
        <begin position="362"/>
        <end position="383"/>
    </location>
</feature>
<feature type="transmembrane region" description="Helical" evidence="3">
    <location>
        <begin position="160"/>
        <end position="180"/>
    </location>
</feature>
<accession>A0A1S9RTE3</accession>
<dbReference type="GO" id="GO:0016020">
    <property type="term" value="C:membrane"/>
    <property type="evidence" value="ECO:0007669"/>
    <property type="project" value="UniProtKB-SubCell"/>
</dbReference>
<evidence type="ECO:0000256" key="2">
    <source>
        <dbReference type="ARBA" id="ARBA00006727"/>
    </source>
</evidence>
<feature type="transmembrane region" description="Helical" evidence="3">
    <location>
        <begin position="40"/>
        <end position="60"/>
    </location>
</feature>
<dbReference type="InterPro" id="IPR036259">
    <property type="entry name" value="MFS_trans_sf"/>
</dbReference>
<reference evidence="6" key="1">
    <citation type="submission" date="2015-09" db="EMBL/GenBank/DDBJ databases">
        <authorList>
            <person name="Fill T.P."/>
            <person name="Baretta J.F."/>
            <person name="de Almeida L.G."/>
            <person name="Rocha M."/>
            <person name="de Souza D.H."/>
            <person name="Malavazi I."/>
            <person name="Cerdeira L.T."/>
            <person name="Hong H."/>
            <person name="Samborskyy M."/>
            <person name="de Vasconcelos A.T."/>
            <person name="Leadlay P."/>
            <person name="Rodrigues-Filho E."/>
        </authorList>
    </citation>
    <scope>NUCLEOTIDE SEQUENCE [LARGE SCALE GENOMIC DNA]</scope>
    <source>
        <strain evidence="6">LaBioMMi 136</strain>
    </source>
</reference>
<dbReference type="PANTHER" id="PTHR11360:SF234">
    <property type="entry name" value="MFS-TYPE TRANSPORTER DBAD-RELATED"/>
    <property type="match status" value="1"/>
</dbReference>
<dbReference type="SUPFAM" id="SSF103473">
    <property type="entry name" value="MFS general substrate transporter"/>
    <property type="match status" value="1"/>
</dbReference>
<keyword evidence="3" id="KW-1133">Transmembrane helix</keyword>
<evidence type="ECO:0000259" key="4">
    <source>
        <dbReference type="PROSITE" id="PS50850"/>
    </source>
</evidence>
<comment type="caution">
    <text evidence="5">The sequence shown here is derived from an EMBL/GenBank/DDBJ whole genome shotgun (WGS) entry which is preliminary data.</text>
</comment>
<dbReference type="Gene3D" id="1.20.1250.20">
    <property type="entry name" value="MFS general substrate transporter like domains"/>
    <property type="match status" value="2"/>
</dbReference>
<dbReference type="InterPro" id="IPR050327">
    <property type="entry name" value="Proton-linked_MCT"/>
</dbReference>
<evidence type="ECO:0000256" key="1">
    <source>
        <dbReference type="ARBA" id="ARBA00004141"/>
    </source>
</evidence>
<dbReference type="PROSITE" id="PS50850">
    <property type="entry name" value="MFS"/>
    <property type="match status" value="1"/>
</dbReference>
<evidence type="ECO:0000313" key="5">
    <source>
        <dbReference type="EMBL" id="OOQ88278.1"/>
    </source>
</evidence>
<dbReference type="InterPro" id="IPR020846">
    <property type="entry name" value="MFS_dom"/>
</dbReference>
<dbReference type="InterPro" id="IPR011701">
    <property type="entry name" value="MFS"/>
</dbReference>
<dbReference type="PANTHER" id="PTHR11360">
    <property type="entry name" value="MONOCARBOXYLATE TRANSPORTER"/>
    <property type="match status" value="1"/>
</dbReference>
<proteinExistence type="inferred from homology"/>
<feature type="transmembrane region" description="Helical" evidence="3">
    <location>
        <begin position="325"/>
        <end position="350"/>
    </location>
</feature>
<feature type="transmembrane region" description="Helical" evidence="3">
    <location>
        <begin position="124"/>
        <end position="148"/>
    </location>
</feature>
<evidence type="ECO:0000256" key="3">
    <source>
        <dbReference type="SAM" id="Phobius"/>
    </source>
</evidence>
<dbReference type="Proteomes" id="UP000190744">
    <property type="component" value="Unassembled WGS sequence"/>
</dbReference>
<feature type="domain" description="Major facilitator superfamily (MFS) profile" evidence="4">
    <location>
        <begin position="233"/>
        <end position="422"/>
    </location>
</feature>
<feature type="transmembrane region" description="Helical" evidence="3">
    <location>
        <begin position="299"/>
        <end position="319"/>
    </location>
</feature>
<feature type="transmembrane region" description="Helical" evidence="3">
    <location>
        <begin position="72"/>
        <end position="92"/>
    </location>
</feature>
<comment type="similarity">
    <text evidence="2">Belongs to the major facilitator superfamily. Monocarboxylate porter (TC 2.A.1.13) family.</text>
</comment>
<keyword evidence="3" id="KW-0812">Transmembrane</keyword>
<name>A0A1S9RTE3_PENBI</name>
<dbReference type="EMBL" id="LJBN01000119">
    <property type="protein sequence ID" value="OOQ88278.1"/>
    <property type="molecule type" value="Genomic_DNA"/>
</dbReference>
<feature type="transmembrane region" description="Helical" evidence="3">
    <location>
        <begin position="233"/>
        <end position="253"/>
    </location>
</feature>
<comment type="subcellular location">
    <subcellularLocation>
        <location evidence="1">Membrane</location>
        <topology evidence="1">Multi-pass membrane protein</topology>
    </subcellularLocation>
</comment>
<organism evidence="5 6">
    <name type="scientific">Penicillium brasilianum</name>
    <dbReference type="NCBI Taxonomy" id="104259"/>
    <lineage>
        <taxon>Eukaryota</taxon>
        <taxon>Fungi</taxon>
        <taxon>Dikarya</taxon>
        <taxon>Ascomycota</taxon>
        <taxon>Pezizomycotina</taxon>
        <taxon>Eurotiomycetes</taxon>
        <taxon>Eurotiomycetidae</taxon>
        <taxon>Eurotiales</taxon>
        <taxon>Aspergillaceae</taxon>
        <taxon>Penicillium</taxon>
    </lineage>
</organism>
<feature type="transmembrane region" description="Helical" evidence="3">
    <location>
        <begin position="265"/>
        <end position="287"/>
    </location>
</feature>
<keyword evidence="3" id="KW-0472">Membrane</keyword>
<feature type="transmembrane region" description="Helical" evidence="3">
    <location>
        <begin position="186"/>
        <end position="212"/>
    </location>
</feature>
<evidence type="ECO:0000313" key="6">
    <source>
        <dbReference type="Proteomes" id="UP000190744"/>
    </source>
</evidence>
<sequence>MTHADERRPLLEAQHDVVKPDHPTIPDGGIKAWSQVIGSFFLMFNCWGIVNCYGSFQAYYKTVLFPDASPAAISWIGSLQAFLLIFISVLTGPAYDAGYFRALIVTGTALMAFGTLMVSFCSQYWQLLFAQALCTGLGAGCLFVPGVAILSTYFKKNASLATGIATSGGSVVGGIVYSAIFKQFELSLGFATSVRLLALVMLLTQSIALLTMRVRLVPATRRAYLQLSAFKEIPYAIYSGGVLFAFMGMYIPFFFVQNYAIEHNILQPATASYALITLNLASLLGRIIPNMLADRTGPFNILIPCSLTTALLAFVWIRVKTAETLFVFCSLYGFFSGAFVSLSPTTVVSLSPNLGVVGVRMGMSFVFAAIGLLTGNPIAGAILKAIGWPALQAFCGSCVGLSMLAMVAARIVKAGPSLRVKV</sequence>
<dbReference type="Pfam" id="PF07690">
    <property type="entry name" value="MFS_1"/>
    <property type="match status" value="1"/>
</dbReference>
<feature type="transmembrane region" description="Helical" evidence="3">
    <location>
        <begin position="99"/>
        <end position="118"/>
    </location>
</feature>